<dbReference type="HOGENOM" id="CLU_1770126_0_0_1"/>
<feature type="compositionally biased region" description="Basic and acidic residues" evidence="1">
    <location>
        <begin position="85"/>
        <end position="97"/>
    </location>
</feature>
<evidence type="ECO:0000313" key="2">
    <source>
        <dbReference type="EMBL" id="EEC10359.1"/>
    </source>
</evidence>
<dbReference type="AlphaFoldDB" id="B7PUT7"/>
<sequence>MPSTLLTEESKDMTDADKKEAAPKQMEPPANLPQQLEPAKSLDAGAAQDKLPDSKATTGGAAEPEKVSSKDADSSTRTVLGNLERPSESDGQGTDRPKAKRLGPKTSLRATVREPRKEVTIHQEKIPVRERDRCGAPSDLDESEALR</sequence>
<name>B7PUT7_IXOSC</name>
<reference evidence="2 4" key="1">
    <citation type="submission" date="2008-03" db="EMBL/GenBank/DDBJ databases">
        <title>Annotation of Ixodes scapularis.</title>
        <authorList>
            <consortium name="Ixodes scapularis Genome Project Consortium"/>
            <person name="Caler E."/>
            <person name="Hannick L.I."/>
            <person name="Bidwell S."/>
            <person name="Joardar V."/>
            <person name="Thiagarajan M."/>
            <person name="Amedeo P."/>
            <person name="Galinsky K.J."/>
            <person name="Schobel S."/>
            <person name="Inman J."/>
            <person name="Hostetler J."/>
            <person name="Miller J."/>
            <person name="Hammond M."/>
            <person name="Megy K."/>
            <person name="Lawson D."/>
            <person name="Kodira C."/>
            <person name="Sutton G."/>
            <person name="Meyer J."/>
            <person name="Hill C.A."/>
            <person name="Birren B."/>
            <person name="Nene V."/>
            <person name="Collins F."/>
            <person name="Alarcon-Chaidez F."/>
            <person name="Wikel S."/>
            <person name="Strausberg R."/>
        </authorList>
    </citation>
    <scope>NUCLEOTIDE SEQUENCE [LARGE SCALE GENOMIC DNA]</scope>
    <source>
        <strain evidence="4">Wikel</strain>
        <strain evidence="2">Wikel colony</strain>
    </source>
</reference>
<dbReference type="PaxDb" id="6945-B7PUT7"/>
<reference evidence="3" key="2">
    <citation type="submission" date="2020-05" db="UniProtKB">
        <authorList>
            <consortium name="EnsemblMetazoa"/>
        </authorList>
    </citation>
    <scope>IDENTIFICATION</scope>
    <source>
        <strain evidence="3">wikel</strain>
    </source>
</reference>
<protein>
    <submittedName>
        <fullName evidence="2 3">Uncharacterized protein</fullName>
    </submittedName>
</protein>
<dbReference type="VEuPathDB" id="VectorBase:ISCW007760"/>
<dbReference type="InParanoid" id="B7PUT7"/>
<dbReference type="VEuPathDB" id="VectorBase:ISCI007760"/>
<keyword evidence="4" id="KW-1185">Reference proteome</keyword>
<evidence type="ECO:0000256" key="1">
    <source>
        <dbReference type="SAM" id="MobiDB-lite"/>
    </source>
</evidence>
<feature type="compositionally biased region" description="Basic and acidic residues" evidence="1">
    <location>
        <begin position="63"/>
        <end position="74"/>
    </location>
</feature>
<dbReference type="EMBL" id="ABJB010677656">
    <property type="status" value="NOT_ANNOTATED_CDS"/>
    <property type="molecule type" value="Genomic_DNA"/>
</dbReference>
<evidence type="ECO:0000313" key="3">
    <source>
        <dbReference type="EnsemblMetazoa" id="ISCW007760-PA"/>
    </source>
</evidence>
<proteinExistence type="predicted"/>
<feature type="compositionally biased region" description="Basic and acidic residues" evidence="1">
    <location>
        <begin position="8"/>
        <end position="22"/>
    </location>
</feature>
<dbReference type="EnsemblMetazoa" id="ISCW007760-RA">
    <property type="protein sequence ID" value="ISCW007760-PA"/>
    <property type="gene ID" value="ISCW007760"/>
</dbReference>
<evidence type="ECO:0000313" key="4">
    <source>
        <dbReference type="Proteomes" id="UP000001555"/>
    </source>
</evidence>
<organism>
    <name type="scientific">Ixodes scapularis</name>
    <name type="common">Black-legged tick</name>
    <name type="synonym">Deer tick</name>
    <dbReference type="NCBI Taxonomy" id="6945"/>
    <lineage>
        <taxon>Eukaryota</taxon>
        <taxon>Metazoa</taxon>
        <taxon>Ecdysozoa</taxon>
        <taxon>Arthropoda</taxon>
        <taxon>Chelicerata</taxon>
        <taxon>Arachnida</taxon>
        <taxon>Acari</taxon>
        <taxon>Parasitiformes</taxon>
        <taxon>Ixodida</taxon>
        <taxon>Ixodoidea</taxon>
        <taxon>Ixodidae</taxon>
        <taxon>Ixodinae</taxon>
        <taxon>Ixodes</taxon>
    </lineage>
</organism>
<feature type="compositionally biased region" description="Basic and acidic residues" evidence="1">
    <location>
        <begin position="111"/>
        <end position="134"/>
    </location>
</feature>
<gene>
    <name evidence="2" type="ORF">IscW_ISCW007760</name>
</gene>
<accession>B7PUT7</accession>
<dbReference type="Proteomes" id="UP000001555">
    <property type="component" value="Unassembled WGS sequence"/>
</dbReference>
<feature type="region of interest" description="Disordered" evidence="1">
    <location>
        <begin position="1"/>
        <end position="147"/>
    </location>
</feature>
<dbReference type="EMBL" id="DS795228">
    <property type="protein sequence ID" value="EEC10359.1"/>
    <property type="molecule type" value="Genomic_DNA"/>
</dbReference>